<dbReference type="GO" id="GO:0016020">
    <property type="term" value="C:membrane"/>
    <property type="evidence" value="ECO:0007669"/>
    <property type="project" value="InterPro"/>
</dbReference>
<evidence type="ECO:0000313" key="11">
    <source>
        <dbReference type="EMBL" id="MDR9889919.1"/>
    </source>
</evidence>
<evidence type="ECO:0000313" key="12">
    <source>
        <dbReference type="Proteomes" id="UP001248822"/>
    </source>
</evidence>
<dbReference type="InterPro" id="IPR058625">
    <property type="entry name" value="MdtA-like_BSH"/>
</dbReference>
<gene>
    <name evidence="11" type="ORF">O7047_06680</name>
</gene>
<dbReference type="Proteomes" id="UP001248822">
    <property type="component" value="Unassembled WGS sequence"/>
</dbReference>
<dbReference type="PANTHER" id="PTHR30367">
    <property type="entry name" value="P-HYDROXYBENZOIC ACID EFFLUX PUMP SUBUNIT AAEA-RELATED"/>
    <property type="match status" value="1"/>
</dbReference>
<comment type="subcellular location">
    <subcellularLocation>
        <location evidence="1">Membrane</location>
        <topology evidence="1">Single-pass membrane protein</topology>
    </subcellularLocation>
</comment>
<feature type="domain" description="Multidrug resistance protein MdtA-like barrel-sandwich hybrid" evidence="9">
    <location>
        <begin position="43"/>
        <end position="184"/>
    </location>
</feature>
<dbReference type="GO" id="GO:0022857">
    <property type="term" value="F:transmembrane transporter activity"/>
    <property type="evidence" value="ECO:0007669"/>
    <property type="project" value="InterPro"/>
</dbReference>
<evidence type="ECO:0000256" key="1">
    <source>
        <dbReference type="ARBA" id="ARBA00004167"/>
    </source>
</evidence>
<name>A0AAE4DM43_9ENTR</name>
<keyword evidence="3 7" id="KW-0812">Transmembrane</keyword>
<evidence type="ECO:0000256" key="7">
    <source>
        <dbReference type="SAM" id="Phobius"/>
    </source>
</evidence>
<dbReference type="EMBL" id="JAQGEC010000004">
    <property type="protein sequence ID" value="MDR9889919.1"/>
    <property type="molecule type" value="Genomic_DNA"/>
</dbReference>
<dbReference type="Gene3D" id="2.40.50.100">
    <property type="match status" value="1"/>
</dbReference>
<dbReference type="RefSeq" id="WP_310825403.1">
    <property type="nucleotide sequence ID" value="NZ_JAQGEC010000004.1"/>
</dbReference>
<keyword evidence="6" id="KW-0175">Coiled coil</keyword>
<dbReference type="InterPro" id="IPR058634">
    <property type="entry name" value="AaeA-lik-b-barrel"/>
</dbReference>
<evidence type="ECO:0000256" key="5">
    <source>
        <dbReference type="ARBA" id="ARBA00023136"/>
    </source>
</evidence>
<feature type="transmembrane region" description="Helical" evidence="7">
    <location>
        <begin position="6"/>
        <end position="26"/>
    </location>
</feature>
<dbReference type="Pfam" id="PF25963">
    <property type="entry name" value="Beta-barrel_AAEA"/>
    <property type="match status" value="1"/>
</dbReference>
<evidence type="ECO:0000259" key="8">
    <source>
        <dbReference type="Pfam" id="PF25876"/>
    </source>
</evidence>
<evidence type="ECO:0000256" key="3">
    <source>
        <dbReference type="ARBA" id="ARBA00022692"/>
    </source>
</evidence>
<reference evidence="11" key="1">
    <citation type="submission" date="2022-12" db="EMBL/GenBank/DDBJ databases">
        <title>NDM-1 containing novel ST 2018 Pseudenterobacter timonensis.</title>
        <authorList>
            <person name="Halder G."/>
            <person name="Mandal S."/>
            <person name="Dutta S."/>
        </authorList>
    </citation>
    <scope>NUCLEOTIDE SEQUENCE</scope>
    <source>
        <strain evidence="11">CNCI147</strain>
    </source>
</reference>
<comment type="caution">
    <text evidence="11">The sequence shown here is derived from an EMBL/GenBank/DDBJ whole genome shotgun (WGS) entry which is preliminary data.</text>
</comment>
<keyword evidence="4 7" id="KW-1133">Transmembrane helix</keyword>
<dbReference type="PANTHER" id="PTHR30367:SF13">
    <property type="entry name" value="MULTIDRUG RESISTANCE EFFLUX PUMP"/>
    <property type="match status" value="1"/>
</dbReference>
<dbReference type="Gene3D" id="1.10.287.470">
    <property type="entry name" value="Helix hairpin bin"/>
    <property type="match status" value="1"/>
</dbReference>
<comment type="similarity">
    <text evidence="2">Belongs to the membrane fusion protein (MFP) (TC 8.A.1) family.</text>
</comment>
<dbReference type="Pfam" id="PF25876">
    <property type="entry name" value="HH_MFP_RND"/>
    <property type="match status" value="1"/>
</dbReference>
<keyword evidence="5 7" id="KW-0472">Membrane</keyword>
<feature type="domain" description="Multidrug resistance protein MdtA-like alpha-helical hairpin" evidence="8">
    <location>
        <begin position="85"/>
        <end position="152"/>
    </location>
</feature>
<evidence type="ECO:0000259" key="9">
    <source>
        <dbReference type="Pfam" id="PF25917"/>
    </source>
</evidence>
<dbReference type="InterPro" id="IPR050393">
    <property type="entry name" value="MFP_Efflux_Pump"/>
</dbReference>
<dbReference type="InterPro" id="IPR006143">
    <property type="entry name" value="RND_pump_MFP"/>
</dbReference>
<protein>
    <submittedName>
        <fullName evidence="11">HlyD family secretion protein</fullName>
    </submittedName>
</protein>
<dbReference type="InterPro" id="IPR058624">
    <property type="entry name" value="MdtA-like_HH"/>
</dbReference>
<organism evidence="11 12">
    <name type="scientific">Pseudenterobacter timonensis</name>
    <dbReference type="NCBI Taxonomy" id="1755099"/>
    <lineage>
        <taxon>Bacteria</taxon>
        <taxon>Pseudomonadati</taxon>
        <taxon>Pseudomonadota</taxon>
        <taxon>Gammaproteobacteria</taxon>
        <taxon>Enterobacterales</taxon>
        <taxon>Enterobacteriaceae</taxon>
        <taxon>Pseudenterobacter</taxon>
    </lineage>
</organism>
<dbReference type="NCBIfam" id="TIGR01730">
    <property type="entry name" value="RND_mfp"/>
    <property type="match status" value="1"/>
</dbReference>
<evidence type="ECO:0000256" key="6">
    <source>
        <dbReference type="SAM" id="Coils"/>
    </source>
</evidence>
<evidence type="ECO:0000259" key="10">
    <source>
        <dbReference type="Pfam" id="PF25963"/>
    </source>
</evidence>
<evidence type="ECO:0000256" key="4">
    <source>
        <dbReference type="ARBA" id="ARBA00022989"/>
    </source>
</evidence>
<accession>A0AAE4DM43</accession>
<sequence length="286" mass="31867">MSMKTLKYFSTLLVLAFAVVAGWWMWNFYMQSPWTRDGKIRAEQVSVTPQVSGTISSLLVKDNQLVKQGEVLFRIDDTPFRIAVLNAQAQLAKAQSDLAKANNEATRRRHLSRNYISAEDLDTANLNVKAMQANLEVAQATLKRAEWELSQTVVRAPVDGWITNLSTRTGNYASTGQPLFALVDSHSFYVIGYFEETKLRHIRVGAPAQITLYSNSQKLQGHVSSIGRAIYDQSVETDSGLVPDIKPNVPWVRLAQRVPVRFTFDSLPTDITLVSGTTCTVSIGTR</sequence>
<dbReference type="Gene3D" id="2.40.30.170">
    <property type="match status" value="1"/>
</dbReference>
<proteinExistence type="inferred from homology"/>
<feature type="coiled-coil region" evidence="6">
    <location>
        <begin position="84"/>
        <end position="148"/>
    </location>
</feature>
<dbReference type="AlphaFoldDB" id="A0AAE4DM43"/>
<dbReference type="Pfam" id="PF25917">
    <property type="entry name" value="BSH_RND"/>
    <property type="match status" value="1"/>
</dbReference>
<dbReference type="SUPFAM" id="SSF111369">
    <property type="entry name" value="HlyD-like secretion proteins"/>
    <property type="match status" value="1"/>
</dbReference>
<feature type="domain" description="p-hydroxybenzoic acid efflux pump subunit AaeA-like beta-barrel" evidence="10">
    <location>
        <begin position="187"/>
        <end position="283"/>
    </location>
</feature>
<evidence type="ECO:0000256" key="2">
    <source>
        <dbReference type="ARBA" id="ARBA00009477"/>
    </source>
</evidence>